<comment type="caution">
    <text evidence="2">The sequence shown here is derived from an EMBL/GenBank/DDBJ whole genome shotgun (WGS) entry which is preliminary data.</text>
</comment>
<evidence type="ECO:0000259" key="1">
    <source>
        <dbReference type="Pfam" id="PF18864"/>
    </source>
</evidence>
<name>A0A7C1SWL2_9HYPH</name>
<evidence type="ECO:0000313" key="2">
    <source>
        <dbReference type="EMBL" id="HEB42163.1"/>
    </source>
</evidence>
<dbReference type="InterPro" id="IPR041304">
    <property type="entry name" value="AbiTii"/>
</dbReference>
<dbReference type="AlphaFoldDB" id="A0A7C1SWL2"/>
<accession>A0A7C1SWL2</accession>
<dbReference type="EMBL" id="DSKI01000019">
    <property type="protein sequence ID" value="HEB42163.1"/>
    <property type="molecule type" value="Genomic_DNA"/>
</dbReference>
<organism evidence="2">
    <name type="scientific">Agrobacterium albertimagni</name>
    <dbReference type="NCBI Taxonomy" id="147266"/>
    <lineage>
        <taxon>Bacteria</taxon>
        <taxon>Pseudomonadati</taxon>
        <taxon>Pseudomonadota</taxon>
        <taxon>Alphaproteobacteria</taxon>
        <taxon>Hyphomicrobiales</taxon>
        <taxon>Rhizobiaceae</taxon>
        <taxon>Rhizobium/Agrobacterium group</taxon>
        <taxon>Agrobacterium</taxon>
    </lineage>
</organism>
<reference evidence="2" key="1">
    <citation type="journal article" date="2020" name="mSystems">
        <title>Genome- and Community-Level Interaction Insights into Carbon Utilization and Element Cycling Functions of Hydrothermarchaeota in Hydrothermal Sediment.</title>
        <authorList>
            <person name="Zhou Z."/>
            <person name="Liu Y."/>
            <person name="Xu W."/>
            <person name="Pan J."/>
            <person name="Luo Z.H."/>
            <person name="Li M."/>
        </authorList>
    </citation>
    <scope>NUCLEOTIDE SEQUENCE [LARGE SCALE GENOMIC DNA]</scope>
    <source>
        <strain evidence="2">SpSt-243</strain>
    </source>
</reference>
<dbReference type="Pfam" id="PF18864">
    <property type="entry name" value="AbiTii"/>
    <property type="match status" value="1"/>
</dbReference>
<protein>
    <recommendedName>
        <fullName evidence="1">AbiTii domain-containing protein</fullName>
    </recommendedName>
</protein>
<proteinExistence type="predicted"/>
<feature type="domain" description="AbiTii" evidence="1">
    <location>
        <begin position="12"/>
        <end position="178"/>
    </location>
</feature>
<gene>
    <name evidence="2" type="ORF">ENP70_00340</name>
</gene>
<sequence>MVNINENEHILELSRELLDDIELDRLASDKLLLKCNRLARLTASDEIREWLRYEMQGYNSKADISLRYMTLTGRWTDFKERKGYWGPLAVQESTIETLKARIEATKITSIQGDWAFRVANDTRSAHALLAGQIAELTGVRSRVLGLLHTFISGVYYERQFANVAADTFENYKRSVDALIAEKAGAVLAKMPSVIARLKEGDDEAVSQALTSCRRILEALADAIFPPNNETYEIDGNKLSLGASKHQNRLNAYIAQRTSSKSRRIRLRQNLSNLFDRVSTGVHSDVDADEAFSLFLNVYLYLGEVLSLPEANVSEAEP</sequence>